<gene>
    <name evidence="1" type="ORF">SAMN04488541_102463</name>
</gene>
<dbReference type="OrthoDB" id="979024at2"/>
<protein>
    <submittedName>
        <fullName evidence="1">Uncharacterized protein</fullName>
    </submittedName>
</protein>
<dbReference type="STRING" id="1003.SAMN04488541_102463"/>
<proteinExistence type="predicted"/>
<organism evidence="1 2">
    <name type="scientific">Thermoflexibacter ruber</name>
    <dbReference type="NCBI Taxonomy" id="1003"/>
    <lineage>
        <taxon>Bacteria</taxon>
        <taxon>Pseudomonadati</taxon>
        <taxon>Bacteroidota</taxon>
        <taxon>Cytophagia</taxon>
        <taxon>Cytophagales</taxon>
        <taxon>Thermoflexibacteraceae</taxon>
        <taxon>Thermoflexibacter</taxon>
    </lineage>
</organism>
<evidence type="ECO:0000313" key="2">
    <source>
        <dbReference type="Proteomes" id="UP000199513"/>
    </source>
</evidence>
<dbReference type="EMBL" id="FONY01000024">
    <property type="protein sequence ID" value="SFF30176.1"/>
    <property type="molecule type" value="Genomic_DNA"/>
</dbReference>
<accession>A0A1I2HN62</accession>
<keyword evidence="2" id="KW-1185">Reference proteome</keyword>
<reference evidence="1 2" key="1">
    <citation type="submission" date="2016-10" db="EMBL/GenBank/DDBJ databases">
        <authorList>
            <person name="de Groot N.N."/>
        </authorList>
    </citation>
    <scope>NUCLEOTIDE SEQUENCE [LARGE SCALE GENOMIC DNA]</scope>
    <source>
        <strain>GEY</strain>
        <strain evidence="2">DSM 9560</strain>
    </source>
</reference>
<sequence>MKNIFFVTLFIFSFYLFFAESKANAQQLSRDFWHDGEVNLFSGETLKGKIKYDLDTDNIQLQYNNTIKSFSAFQVESFQFFDEVLKMPRAFYALPYKKSGNYESPTFFELLAEGYLTLLNREIITYRMMYPTGFWGWGYRPWMGTSVPVLDDSYYVLLMKEEKVVKLVDTKKDILALMQDKAREVEGFVAANRIRFDRREDLVRLFDFYNSMKPKIN</sequence>
<name>A0A1I2HN62_9BACT</name>
<dbReference type="Proteomes" id="UP000199513">
    <property type="component" value="Unassembled WGS sequence"/>
</dbReference>
<evidence type="ECO:0000313" key="1">
    <source>
        <dbReference type="EMBL" id="SFF30176.1"/>
    </source>
</evidence>
<dbReference type="AlphaFoldDB" id="A0A1I2HN62"/>
<dbReference type="RefSeq" id="WP_091546628.1">
    <property type="nucleotide sequence ID" value="NZ_FONY01000024.1"/>
</dbReference>